<dbReference type="SUPFAM" id="SSF57997">
    <property type="entry name" value="Tropomyosin"/>
    <property type="match status" value="1"/>
</dbReference>
<organism evidence="4 5">
    <name type="scientific">Hyaloperonospora brassicae</name>
    <name type="common">Brassica downy mildew</name>
    <name type="synonym">Peronospora brassicae</name>
    <dbReference type="NCBI Taxonomy" id="162125"/>
    <lineage>
        <taxon>Eukaryota</taxon>
        <taxon>Sar</taxon>
        <taxon>Stramenopiles</taxon>
        <taxon>Oomycota</taxon>
        <taxon>Peronosporomycetes</taxon>
        <taxon>Peronosporales</taxon>
        <taxon>Peronosporaceae</taxon>
        <taxon>Hyaloperonospora</taxon>
    </lineage>
</organism>
<gene>
    <name evidence="4" type="ORF">HBR001_LOCUS6514</name>
</gene>
<dbReference type="EMBL" id="CANTFL010001264">
    <property type="protein sequence ID" value="CAI5735514.1"/>
    <property type="molecule type" value="Genomic_DNA"/>
</dbReference>
<feature type="coiled-coil region" evidence="1">
    <location>
        <begin position="117"/>
        <end position="151"/>
    </location>
</feature>
<sequence length="897" mass="99016">MTTFKHRADLEEAIETCSATVRLLQEKAHNGTDGDGPLADVAEELKKLVALRKALKMWKQKERRVEEGDRGTEETEETGEESKGRMESAAREQEDGRAALEDVREAEEGGNGAAVAKDELLQRAIRLEELVAAANVKLTTLEGEVAQVERTKKALTYLVAHQEPMTEQVGSLVECRGTTKEGAGSVRVEVTTPKKKKKKRRKNKVATGEGVDEQSEELPGDDAKVEIEAEYVNRNTTMEKLQEAVVALTEEKNEAVVKLMAELADQRAEMEQQSQEMLRKAKHEFDDVEEKLRRTVASVAQEKDAVIAKLKAELEEQRVDSQLAGSQEVESELVKTVAALKHEKAELERKLQTAEEAAKCSRDELENVQDQLTDSEDRETQLRKLRKSVEDVQLANKKLTEENALIEADAKAIRDEAEKRIAEHLSSKSKSESSAAKIAAIAAELEASKTEVQKLQAKVKKLTSEASASHAKVSSTKERILTLEQELAVATKIAEEASTELEQVSKAAQKSAEEMSAELESLRALSQDSASKLAISTERVQTLEKDLEAVKKEREDALAELEGLRTCTKDTELALLGSNERMQVLEKELELAQHSAQEASTERDALRTSMQEAERMYKAEIEKLTMQVQTTEGSCKKEFIAELEKAKDAAKVALADKEEAACQLRALTDKGMRLQHESEKALSLASRKSVQAEKLAADLSSRSAEVTELKAQYDELLAQYTRSNDKLLKLQGGAATNDDLLKKARVSLLEVTSELKEARADSLKWKNSAQAAKTLMNAKIADAESAYKQLKKARADAASAKSAHLQLSASLEGKEKKLARAKQELATVRSELTETIKTFEANLVQMKQAHAARTEELGKASAHTIAQLTNQIQSYRLMLVVVLLPALIATFVYAISI</sequence>
<dbReference type="Proteomes" id="UP001162031">
    <property type="component" value="Unassembled WGS sequence"/>
</dbReference>
<keyword evidence="3" id="KW-0472">Membrane</keyword>
<feature type="compositionally biased region" description="Basic residues" evidence="2">
    <location>
        <begin position="193"/>
        <end position="204"/>
    </location>
</feature>
<accession>A0AAV0UJ63</accession>
<evidence type="ECO:0000256" key="1">
    <source>
        <dbReference type="SAM" id="Coils"/>
    </source>
</evidence>
<protein>
    <submittedName>
        <fullName evidence="4">Uncharacterized protein</fullName>
    </submittedName>
</protein>
<keyword evidence="3" id="KW-0812">Transmembrane</keyword>
<name>A0AAV0UJ63_HYABA</name>
<evidence type="ECO:0000256" key="3">
    <source>
        <dbReference type="SAM" id="Phobius"/>
    </source>
</evidence>
<keyword evidence="5" id="KW-1185">Reference proteome</keyword>
<proteinExistence type="predicted"/>
<feature type="compositionally biased region" description="Basic and acidic residues" evidence="2">
    <location>
        <begin position="80"/>
        <end position="107"/>
    </location>
</feature>
<reference evidence="4" key="1">
    <citation type="submission" date="2022-12" db="EMBL/GenBank/DDBJ databases">
        <authorList>
            <person name="Webb A."/>
        </authorList>
    </citation>
    <scope>NUCLEOTIDE SEQUENCE</scope>
    <source>
        <strain evidence="4">Hp1</strain>
    </source>
</reference>
<feature type="coiled-coil region" evidence="1">
    <location>
        <begin position="699"/>
        <end position="849"/>
    </location>
</feature>
<evidence type="ECO:0000313" key="5">
    <source>
        <dbReference type="Proteomes" id="UP001162031"/>
    </source>
</evidence>
<comment type="caution">
    <text evidence="4">The sequence shown here is derived from an EMBL/GenBank/DDBJ whole genome shotgun (WGS) entry which is preliminary data.</text>
</comment>
<feature type="coiled-coil region" evidence="1">
    <location>
        <begin position="238"/>
        <end position="663"/>
    </location>
</feature>
<keyword evidence="3" id="KW-1133">Transmembrane helix</keyword>
<evidence type="ECO:0000256" key="2">
    <source>
        <dbReference type="SAM" id="MobiDB-lite"/>
    </source>
</evidence>
<feature type="region of interest" description="Disordered" evidence="2">
    <location>
        <begin position="60"/>
        <end position="112"/>
    </location>
</feature>
<feature type="compositionally biased region" description="Basic and acidic residues" evidence="2">
    <location>
        <begin position="60"/>
        <end position="73"/>
    </location>
</feature>
<keyword evidence="1" id="KW-0175">Coiled coil</keyword>
<feature type="compositionally biased region" description="Acidic residues" evidence="2">
    <location>
        <begin position="210"/>
        <end position="220"/>
    </location>
</feature>
<evidence type="ECO:0000313" key="4">
    <source>
        <dbReference type="EMBL" id="CAI5735514.1"/>
    </source>
</evidence>
<dbReference type="AlphaFoldDB" id="A0AAV0UJ63"/>
<feature type="transmembrane region" description="Helical" evidence="3">
    <location>
        <begin position="875"/>
        <end position="895"/>
    </location>
</feature>
<feature type="region of interest" description="Disordered" evidence="2">
    <location>
        <begin position="182"/>
        <end position="222"/>
    </location>
</feature>